<reference evidence="15 16" key="1">
    <citation type="submission" date="2014-06" db="EMBL/GenBank/DDBJ databases">
        <authorList>
            <consortium name="DOE Joint Genome Institute"/>
            <person name="Kuo A."/>
            <person name="Kohler A."/>
            <person name="Nagy L.G."/>
            <person name="Floudas D."/>
            <person name="Copeland A."/>
            <person name="Barry K.W."/>
            <person name="Cichocki N."/>
            <person name="Veneault-Fourrey C."/>
            <person name="LaButti K."/>
            <person name="Lindquist E.A."/>
            <person name="Lipzen A."/>
            <person name="Lundell T."/>
            <person name="Morin E."/>
            <person name="Murat C."/>
            <person name="Sun H."/>
            <person name="Tunlid A."/>
            <person name="Henrissat B."/>
            <person name="Grigoriev I.V."/>
            <person name="Hibbett D.S."/>
            <person name="Martin F."/>
            <person name="Nordberg H.P."/>
            <person name="Cantor M.N."/>
            <person name="Hua S.X."/>
        </authorList>
    </citation>
    <scope>NUCLEOTIDE SEQUENCE [LARGE SCALE GENOMIC DNA]</scope>
    <source>
        <strain evidence="15 16">ATCC 200175</strain>
    </source>
</reference>
<evidence type="ECO:0000256" key="14">
    <source>
        <dbReference type="RuleBase" id="RU000461"/>
    </source>
</evidence>
<dbReference type="PRINTS" id="PR00463">
    <property type="entry name" value="EP450I"/>
</dbReference>
<dbReference type="InterPro" id="IPR050364">
    <property type="entry name" value="Cytochrome_P450_fung"/>
</dbReference>
<dbReference type="GO" id="GO:0020037">
    <property type="term" value="F:heme binding"/>
    <property type="evidence" value="ECO:0007669"/>
    <property type="project" value="InterPro"/>
</dbReference>
<comment type="cofactor">
    <cofactor evidence="1 13">
        <name>heme</name>
        <dbReference type="ChEBI" id="CHEBI:30413"/>
    </cofactor>
</comment>
<dbReference type="GO" id="GO:0004497">
    <property type="term" value="F:monooxygenase activity"/>
    <property type="evidence" value="ECO:0007669"/>
    <property type="project" value="UniProtKB-KW"/>
</dbReference>
<dbReference type="GO" id="GO:0005506">
    <property type="term" value="F:iron ion binding"/>
    <property type="evidence" value="ECO:0007669"/>
    <property type="project" value="InterPro"/>
</dbReference>
<evidence type="ECO:0000256" key="12">
    <source>
        <dbReference type="ARBA" id="ARBA00023136"/>
    </source>
</evidence>
<dbReference type="Proteomes" id="UP000053647">
    <property type="component" value="Unassembled WGS sequence"/>
</dbReference>
<dbReference type="PANTHER" id="PTHR46300:SF2">
    <property type="entry name" value="CYTOCHROME P450 MONOOXYGENASE ALNH-RELATED"/>
    <property type="match status" value="1"/>
</dbReference>
<proteinExistence type="inferred from homology"/>
<evidence type="ECO:0000256" key="10">
    <source>
        <dbReference type="ARBA" id="ARBA00023004"/>
    </source>
</evidence>
<dbReference type="InterPro" id="IPR001128">
    <property type="entry name" value="Cyt_P450"/>
</dbReference>
<evidence type="ECO:0000256" key="13">
    <source>
        <dbReference type="PIRSR" id="PIRSR602401-1"/>
    </source>
</evidence>
<evidence type="ECO:0000256" key="1">
    <source>
        <dbReference type="ARBA" id="ARBA00001971"/>
    </source>
</evidence>
<organism evidence="15 16">
    <name type="scientific">Paxillus involutus ATCC 200175</name>
    <dbReference type="NCBI Taxonomy" id="664439"/>
    <lineage>
        <taxon>Eukaryota</taxon>
        <taxon>Fungi</taxon>
        <taxon>Dikarya</taxon>
        <taxon>Basidiomycota</taxon>
        <taxon>Agaricomycotina</taxon>
        <taxon>Agaricomycetes</taxon>
        <taxon>Agaricomycetidae</taxon>
        <taxon>Boletales</taxon>
        <taxon>Paxilineae</taxon>
        <taxon>Paxillaceae</taxon>
        <taxon>Paxillus</taxon>
    </lineage>
</organism>
<reference evidence="16" key="2">
    <citation type="submission" date="2015-01" db="EMBL/GenBank/DDBJ databases">
        <title>Evolutionary Origins and Diversification of the Mycorrhizal Mutualists.</title>
        <authorList>
            <consortium name="DOE Joint Genome Institute"/>
            <consortium name="Mycorrhizal Genomics Consortium"/>
            <person name="Kohler A."/>
            <person name="Kuo A."/>
            <person name="Nagy L.G."/>
            <person name="Floudas D."/>
            <person name="Copeland A."/>
            <person name="Barry K.W."/>
            <person name="Cichocki N."/>
            <person name="Veneault-Fourrey C."/>
            <person name="LaButti K."/>
            <person name="Lindquist E.A."/>
            <person name="Lipzen A."/>
            <person name="Lundell T."/>
            <person name="Morin E."/>
            <person name="Murat C."/>
            <person name="Riley R."/>
            <person name="Ohm R."/>
            <person name="Sun H."/>
            <person name="Tunlid A."/>
            <person name="Henrissat B."/>
            <person name="Grigoriev I.V."/>
            <person name="Hibbett D.S."/>
            <person name="Martin F."/>
        </authorList>
    </citation>
    <scope>NUCLEOTIDE SEQUENCE [LARGE SCALE GENOMIC DNA]</scope>
    <source>
        <strain evidence="16">ATCC 200175</strain>
    </source>
</reference>
<dbReference type="PRINTS" id="PR00385">
    <property type="entry name" value="P450"/>
</dbReference>
<keyword evidence="7 13" id="KW-0479">Metal-binding</keyword>
<feature type="binding site" description="axial binding residue" evidence="13">
    <location>
        <position position="448"/>
    </location>
    <ligand>
        <name>heme</name>
        <dbReference type="ChEBI" id="CHEBI:30413"/>
    </ligand>
    <ligandPart>
        <name>Fe</name>
        <dbReference type="ChEBI" id="CHEBI:18248"/>
    </ligandPart>
</feature>
<evidence type="ECO:0000256" key="11">
    <source>
        <dbReference type="ARBA" id="ARBA00023033"/>
    </source>
</evidence>
<evidence type="ECO:0000313" key="15">
    <source>
        <dbReference type="EMBL" id="KIJ12417.1"/>
    </source>
</evidence>
<evidence type="ECO:0000256" key="4">
    <source>
        <dbReference type="ARBA" id="ARBA00010617"/>
    </source>
</evidence>
<evidence type="ECO:0000256" key="5">
    <source>
        <dbReference type="ARBA" id="ARBA00022617"/>
    </source>
</evidence>
<keyword evidence="16" id="KW-1185">Reference proteome</keyword>
<evidence type="ECO:0000256" key="9">
    <source>
        <dbReference type="ARBA" id="ARBA00023002"/>
    </source>
</evidence>
<dbReference type="GO" id="GO:0016020">
    <property type="term" value="C:membrane"/>
    <property type="evidence" value="ECO:0007669"/>
    <property type="project" value="UniProtKB-SubCell"/>
</dbReference>
<evidence type="ECO:0000313" key="16">
    <source>
        <dbReference type="Proteomes" id="UP000053647"/>
    </source>
</evidence>
<evidence type="ECO:0000256" key="2">
    <source>
        <dbReference type="ARBA" id="ARBA00004167"/>
    </source>
</evidence>
<dbReference type="OrthoDB" id="2789670at2759"/>
<sequence>MSMSSVNPLPALVYPLLASATAYALFYTLRIGSRGKGLPPGPPTQPILGNAHIFPTRRLHMQFAEWAKVYGDIVSLKIFQMTIIVLNSPSGVRDIIDKRSLSSSNRPPSIISDMIIPENMNLGSGRYANETWRTLRKATAQLLSLENFKQFEGCLHAEASQLMWDLSRDPEAWYHHIHRFTTSFATTIVYGKRSPRITSPDVNEFLHVHPKFLDALDIGAFPPVDIFPPLKYVPERWATWKRIVKEVRTLHEKLYGRLLSAVQSRLEKGAGNGSFMEDMIINAHSLGLDREEILMNLAAVIIQGSDTSSATLQNLVLCLVAFPEAQRKAREEIDRVIGQDRTPTLGDIQDLPYTRALIEECNRFHPVGPLGLPHAMTKDEVVDGMLIPKGAVVFMNIWGMFHDPRYFDRPNEFIPERFLLHPFGVRPDVEDDPGRRANLLFGGGRRICPGIAFARASLEINAVNFLWAFEFLPALDPTTGLEIPPNMEDYSHGITATRKESAISIKPRSKKHANLIAKQFLDVTETLSRFEGELTDEDREFNAEWRRLDVDE</sequence>
<dbReference type="PROSITE" id="PS00086">
    <property type="entry name" value="CYTOCHROME_P450"/>
    <property type="match status" value="1"/>
</dbReference>
<comment type="similarity">
    <text evidence="4 14">Belongs to the cytochrome P450 family.</text>
</comment>
<evidence type="ECO:0000256" key="3">
    <source>
        <dbReference type="ARBA" id="ARBA00005179"/>
    </source>
</evidence>
<gene>
    <name evidence="15" type="ORF">PAXINDRAFT_171231</name>
</gene>
<dbReference type="AlphaFoldDB" id="A0A0C9TXS8"/>
<evidence type="ECO:0008006" key="17">
    <source>
        <dbReference type="Google" id="ProtNLM"/>
    </source>
</evidence>
<keyword evidence="10 13" id="KW-0408">Iron</keyword>
<accession>A0A0C9TXS8</accession>
<dbReference type="SUPFAM" id="SSF48264">
    <property type="entry name" value="Cytochrome P450"/>
    <property type="match status" value="1"/>
</dbReference>
<keyword evidence="5 13" id="KW-0349">Heme</keyword>
<name>A0A0C9TXS8_PAXIN</name>
<dbReference type="GO" id="GO:0016705">
    <property type="term" value="F:oxidoreductase activity, acting on paired donors, with incorporation or reduction of molecular oxygen"/>
    <property type="evidence" value="ECO:0007669"/>
    <property type="project" value="InterPro"/>
</dbReference>
<keyword evidence="8" id="KW-1133">Transmembrane helix</keyword>
<dbReference type="PANTHER" id="PTHR46300">
    <property type="entry name" value="P450, PUTATIVE (EUROFUNG)-RELATED-RELATED"/>
    <property type="match status" value="1"/>
</dbReference>
<evidence type="ECO:0000256" key="7">
    <source>
        <dbReference type="ARBA" id="ARBA00022723"/>
    </source>
</evidence>
<comment type="subcellular location">
    <subcellularLocation>
        <location evidence="2">Membrane</location>
        <topology evidence="2">Single-pass membrane protein</topology>
    </subcellularLocation>
</comment>
<keyword evidence="12" id="KW-0472">Membrane</keyword>
<dbReference type="HOGENOM" id="CLU_001570_2_1_1"/>
<protein>
    <recommendedName>
        <fullName evidence="17">Cytochrome P450</fullName>
    </recommendedName>
</protein>
<keyword evidence="9 14" id="KW-0560">Oxidoreductase</keyword>
<evidence type="ECO:0000256" key="8">
    <source>
        <dbReference type="ARBA" id="ARBA00022989"/>
    </source>
</evidence>
<dbReference type="InterPro" id="IPR017972">
    <property type="entry name" value="Cyt_P450_CS"/>
</dbReference>
<keyword evidence="11 14" id="KW-0503">Monooxygenase</keyword>
<evidence type="ECO:0000256" key="6">
    <source>
        <dbReference type="ARBA" id="ARBA00022692"/>
    </source>
</evidence>
<comment type="pathway">
    <text evidence="3">Secondary metabolite biosynthesis.</text>
</comment>
<keyword evidence="6" id="KW-0812">Transmembrane</keyword>
<dbReference type="EMBL" id="KN819364">
    <property type="protein sequence ID" value="KIJ12417.1"/>
    <property type="molecule type" value="Genomic_DNA"/>
</dbReference>
<dbReference type="CDD" id="cd11065">
    <property type="entry name" value="CYP64-like"/>
    <property type="match status" value="1"/>
</dbReference>
<dbReference type="InterPro" id="IPR002401">
    <property type="entry name" value="Cyt_P450_E_grp-I"/>
</dbReference>
<dbReference type="Pfam" id="PF00067">
    <property type="entry name" value="p450"/>
    <property type="match status" value="1"/>
</dbReference>
<dbReference type="Gene3D" id="1.10.630.10">
    <property type="entry name" value="Cytochrome P450"/>
    <property type="match status" value="1"/>
</dbReference>
<dbReference type="InterPro" id="IPR036396">
    <property type="entry name" value="Cyt_P450_sf"/>
</dbReference>